<dbReference type="PANTHER" id="PTHR11941:SF169">
    <property type="entry name" value="(7AS)-7A-METHYL-1,5-DIOXO-2,3,5,6,7,7A-HEXAHYDRO-1H-INDENE-CARBOXYL-COA HYDROLASE"/>
    <property type="match status" value="1"/>
</dbReference>
<dbReference type="InterPro" id="IPR029045">
    <property type="entry name" value="ClpP/crotonase-like_dom_sf"/>
</dbReference>
<accession>W4LNZ5</accession>
<reference evidence="5 6" key="1">
    <citation type="journal article" date="2014" name="Nature">
        <title>An environmental bacterial taxon with a large and distinct metabolic repertoire.</title>
        <authorList>
            <person name="Wilson M.C."/>
            <person name="Mori T."/>
            <person name="Ruckert C."/>
            <person name="Uria A.R."/>
            <person name="Helf M.J."/>
            <person name="Takada K."/>
            <person name="Gernert C."/>
            <person name="Steffens U.A."/>
            <person name="Heycke N."/>
            <person name="Schmitt S."/>
            <person name="Rinke C."/>
            <person name="Helfrich E.J."/>
            <person name="Brachmann A.O."/>
            <person name="Gurgui C."/>
            <person name="Wakimoto T."/>
            <person name="Kracht M."/>
            <person name="Crusemann M."/>
            <person name="Hentschel U."/>
            <person name="Abe I."/>
            <person name="Matsunaga S."/>
            <person name="Kalinowski J."/>
            <person name="Takeyama H."/>
            <person name="Piel J."/>
        </authorList>
    </citation>
    <scope>NUCLEOTIDE SEQUENCE [LARGE SCALE GENOMIC DNA]</scope>
    <source>
        <strain evidence="6">TSY1</strain>
    </source>
</reference>
<dbReference type="CDD" id="cd06558">
    <property type="entry name" value="crotonase-like"/>
    <property type="match status" value="1"/>
</dbReference>
<evidence type="ECO:0000256" key="1">
    <source>
        <dbReference type="ARBA" id="ARBA00005254"/>
    </source>
</evidence>
<comment type="similarity">
    <text evidence="1 4">Belongs to the enoyl-CoA hydratase/isomerase family.</text>
</comment>
<dbReference type="Pfam" id="PF00378">
    <property type="entry name" value="ECH_1"/>
    <property type="match status" value="1"/>
</dbReference>
<dbReference type="HOGENOM" id="CLU_009834_7_6_7"/>
<evidence type="ECO:0000256" key="4">
    <source>
        <dbReference type="RuleBase" id="RU003707"/>
    </source>
</evidence>
<dbReference type="SUPFAM" id="SSF52096">
    <property type="entry name" value="ClpP/crotonase"/>
    <property type="match status" value="1"/>
</dbReference>
<dbReference type="PANTHER" id="PTHR11941">
    <property type="entry name" value="ENOYL-COA HYDRATASE-RELATED"/>
    <property type="match status" value="1"/>
</dbReference>
<dbReference type="AlphaFoldDB" id="W4LNZ5"/>
<keyword evidence="6" id="KW-1185">Reference proteome</keyword>
<evidence type="ECO:0008006" key="7">
    <source>
        <dbReference type="Google" id="ProtNLM"/>
    </source>
</evidence>
<name>W4LNZ5_ENTF1</name>
<dbReference type="InterPro" id="IPR014748">
    <property type="entry name" value="Enoyl-CoA_hydra_C"/>
</dbReference>
<dbReference type="PROSITE" id="PS00166">
    <property type="entry name" value="ENOYL_COA_HYDRATASE"/>
    <property type="match status" value="1"/>
</dbReference>
<evidence type="ECO:0000256" key="3">
    <source>
        <dbReference type="ARBA" id="ARBA00023239"/>
    </source>
</evidence>
<keyword evidence="3" id="KW-0456">Lyase</keyword>
<dbReference type="Gene3D" id="3.90.226.10">
    <property type="entry name" value="2-enoyl-CoA Hydratase, Chain A, domain 1"/>
    <property type="match status" value="1"/>
</dbReference>
<evidence type="ECO:0000256" key="2">
    <source>
        <dbReference type="ARBA" id="ARBA00023098"/>
    </source>
</evidence>
<dbReference type="GO" id="GO:0006635">
    <property type="term" value="P:fatty acid beta-oxidation"/>
    <property type="evidence" value="ECO:0007669"/>
    <property type="project" value="TreeGrafter"/>
</dbReference>
<proteinExistence type="inferred from homology"/>
<keyword evidence="2" id="KW-0443">Lipid metabolism</keyword>
<dbReference type="Proteomes" id="UP000019141">
    <property type="component" value="Unassembled WGS sequence"/>
</dbReference>
<sequence>MNQSYETLGVTRDHHVVTVTLDRPSALNAINTTMGRELLDCFESLFWDKDARVVILTGTGQKAFCVGGDLKERQGMTDDAWRDQHVIFEQAAFRLIRCPQPVIAAVEGFAMGGGCELAVLADFIVASETAVFAVPEVTRGIFPGIGGTQMLPRIVGGPFAKEMVYTGRRVPAEEAKAVGLINHLVPAGEAVAKAREIAGMIAQNGPIAVRQAKKAVAWGSEVDLETGMRLSIEAYNITVNTEDRLEGVRAFNERRPPEFQGR</sequence>
<gene>
    <name evidence="5" type="ORF">ETSY1_16140</name>
</gene>
<dbReference type="PATRIC" id="fig|1429438.4.peg.3189"/>
<dbReference type="InterPro" id="IPR001753">
    <property type="entry name" value="Enoyl-CoA_hydra/iso"/>
</dbReference>
<evidence type="ECO:0000313" key="5">
    <source>
        <dbReference type="EMBL" id="ETW99131.1"/>
    </source>
</evidence>
<dbReference type="GO" id="GO:0016836">
    <property type="term" value="F:hydro-lyase activity"/>
    <property type="evidence" value="ECO:0007669"/>
    <property type="project" value="UniProtKB-ARBA"/>
</dbReference>
<protein>
    <recommendedName>
        <fullName evidence="7">Enoyl-CoA hydratase</fullName>
    </recommendedName>
</protein>
<dbReference type="EMBL" id="AZHW01000480">
    <property type="protein sequence ID" value="ETW99131.1"/>
    <property type="molecule type" value="Genomic_DNA"/>
</dbReference>
<dbReference type="FunFam" id="1.10.12.10:FF:000001">
    <property type="entry name" value="Probable enoyl-CoA hydratase, mitochondrial"/>
    <property type="match status" value="1"/>
</dbReference>
<organism evidence="5 6">
    <name type="scientific">Entotheonella factor</name>
    <dbReference type="NCBI Taxonomy" id="1429438"/>
    <lineage>
        <taxon>Bacteria</taxon>
        <taxon>Pseudomonadati</taxon>
        <taxon>Nitrospinota/Tectimicrobiota group</taxon>
        <taxon>Candidatus Tectimicrobiota</taxon>
        <taxon>Candidatus Entotheonellia</taxon>
        <taxon>Candidatus Entotheonellales</taxon>
        <taxon>Candidatus Entotheonellaceae</taxon>
        <taxon>Candidatus Entotheonella</taxon>
    </lineage>
</organism>
<dbReference type="InterPro" id="IPR018376">
    <property type="entry name" value="Enoyl-CoA_hyd/isom_CS"/>
</dbReference>
<dbReference type="FunFam" id="3.90.226.10:FF:000009">
    <property type="entry name" value="Carnitinyl-CoA dehydratase"/>
    <property type="match status" value="1"/>
</dbReference>
<evidence type="ECO:0000313" key="6">
    <source>
        <dbReference type="Proteomes" id="UP000019141"/>
    </source>
</evidence>
<dbReference type="Gene3D" id="1.10.12.10">
    <property type="entry name" value="Lyase 2-enoyl-coa Hydratase, Chain A, domain 2"/>
    <property type="match status" value="1"/>
</dbReference>
<comment type="caution">
    <text evidence="5">The sequence shown here is derived from an EMBL/GenBank/DDBJ whole genome shotgun (WGS) entry which is preliminary data.</text>
</comment>